<feature type="transmembrane region" description="Helical" evidence="14">
    <location>
        <begin position="298"/>
        <end position="319"/>
    </location>
</feature>
<feature type="domain" description="PAS" evidence="16">
    <location>
        <begin position="388"/>
        <end position="439"/>
    </location>
</feature>
<dbReference type="PROSITE" id="PS50885">
    <property type="entry name" value="HAMP"/>
    <property type="match status" value="1"/>
</dbReference>
<dbReference type="SMART" id="SM00304">
    <property type="entry name" value="HAMP"/>
    <property type="match status" value="1"/>
</dbReference>
<comment type="subcellular location">
    <subcellularLocation>
        <location evidence="2">Cell membrane</location>
        <topology evidence="2">Multi-pass membrane protein</topology>
    </subcellularLocation>
</comment>
<name>A0A4R6RM87_9HYPH</name>
<feature type="domain" description="Histidine kinase" evidence="15">
    <location>
        <begin position="513"/>
        <end position="736"/>
    </location>
</feature>
<dbReference type="InterPro" id="IPR005467">
    <property type="entry name" value="His_kinase_dom"/>
</dbReference>
<dbReference type="PROSITE" id="PS50109">
    <property type="entry name" value="HIS_KIN"/>
    <property type="match status" value="1"/>
</dbReference>
<sequence>MAIEVHAPAGVPFGGGGSGDGRLRRWIGIVLVGLALAASLATFALITNLTPWQPTTAIVRPALGIDAVLVLGVVAVVGVEAWKLWKSWYEGRAAARLHLRIVALFSLMAALPAALVAGAFAITIDQGLDRWFEQRTRTIVDNVLTVASAYMQEHARVLRGDLIGIASALDAAKPLYDYEPGRFDSAMQAQASLRGVTSLYLLDHGGTVILRTELEPDQTTIMPPPRAIEEAGKGGVVLISPGDSNQVGGVLKLKAYDDVYLYVVRLLDAKVLDNLRLARESAVEYRELEASRGDIQRGFGLVFAGLSVVLLLSAVWLGLSFANGLVAPIRRLIVAAEAVAHGNLSAEVPVGARGDDLASLGTTFNTMTNELRSQRNELLAANDQVDRRRRFTEAVLTGVTAGVVGVSNDGHVSLANRSATLLLGLDEFDLIGRRLVDEVPELGPLVAAAARDDGRVHQATVTLVRRGKERIVSARVASDQSPDREHGYVVTLDDITDLMQAQRTSAWADVARRIAHEIKNPLTPIQLSAERIRRRFGKNVADDDRKVFDQCVDTIVRQVGDIGRMVDEFSAFARMPKPAMEQRDLAEPIREAIFLMSVGHPDIAFETHLPDAPLTGLFDHRLMSQAITNLVKNAVEAITGLPPDEREGMRVDVFARREGAANVVEVIDTGIGLPTHDRHRLLEPYMTTREKGTGLGLAIVRKIVEEHDGTIELLDSPAVASGGRGAMVRVTLPVAPKVGPVAADPAPTRDTERA</sequence>
<feature type="transmembrane region" description="Helical" evidence="14">
    <location>
        <begin position="58"/>
        <end position="79"/>
    </location>
</feature>
<keyword evidence="7 14" id="KW-0812">Transmembrane</keyword>
<evidence type="ECO:0000256" key="12">
    <source>
        <dbReference type="ARBA" id="ARBA00023012"/>
    </source>
</evidence>
<dbReference type="CDD" id="cd00082">
    <property type="entry name" value="HisKA"/>
    <property type="match status" value="1"/>
</dbReference>
<dbReference type="Pfam" id="PF02518">
    <property type="entry name" value="HATPase_c"/>
    <property type="match status" value="1"/>
</dbReference>
<evidence type="ECO:0000259" key="15">
    <source>
        <dbReference type="PROSITE" id="PS50109"/>
    </source>
</evidence>
<evidence type="ECO:0000256" key="1">
    <source>
        <dbReference type="ARBA" id="ARBA00000085"/>
    </source>
</evidence>
<keyword evidence="19" id="KW-1185">Reference proteome</keyword>
<dbReference type="PIRSF" id="PIRSF037532">
    <property type="entry name" value="STHK_NtrY"/>
    <property type="match status" value="1"/>
</dbReference>
<evidence type="ECO:0000313" key="18">
    <source>
        <dbReference type="EMBL" id="TDP86876.1"/>
    </source>
</evidence>
<dbReference type="GO" id="GO:0006355">
    <property type="term" value="P:regulation of DNA-templated transcription"/>
    <property type="evidence" value="ECO:0007669"/>
    <property type="project" value="InterPro"/>
</dbReference>
<dbReference type="SUPFAM" id="SSF55874">
    <property type="entry name" value="ATPase domain of HSP90 chaperone/DNA topoisomerase II/histidine kinase"/>
    <property type="match status" value="1"/>
</dbReference>
<evidence type="ECO:0000256" key="6">
    <source>
        <dbReference type="ARBA" id="ARBA00022679"/>
    </source>
</evidence>
<feature type="domain" description="HAMP" evidence="17">
    <location>
        <begin position="323"/>
        <end position="376"/>
    </location>
</feature>
<dbReference type="SMART" id="SM00388">
    <property type="entry name" value="HisKA"/>
    <property type="match status" value="1"/>
</dbReference>
<proteinExistence type="predicted"/>
<evidence type="ECO:0000256" key="2">
    <source>
        <dbReference type="ARBA" id="ARBA00004651"/>
    </source>
</evidence>
<accession>A0A4R6RM87</accession>
<dbReference type="Pfam" id="PF00672">
    <property type="entry name" value="HAMP"/>
    <property type="match status" value="1"/>
</dbReference>
<evidence type="ECO:0000256" key="8">
    <source>
        <dbReference type="ARBA" id="ARBA00022741"/>
    </source>
</evidence>
<dbReference type="InterPro" id="IPR036097">
    <property type="entry name" value="HisK_dim/P_sf"/>
</dbReference>
<dbReference type="PANTHER" id="PTHR43065:SF10">
    <property type="entry name" value="PEROXIDE STRESS-ACTIVATED HISTIDINE KINASE MAK3"/>
    <property type="match status" value="1"/>
</dbReference>
<evidence type="ECO:0000259" key="16">
    <source>
        <dbReference type="PROSITE" id="PS50112"/>
    </source>
</evidence>
<reference evidence="18 19" key="1">
    <citation type="submission" date="2019-03" db="EMBL/GenBank/DDBJ databases">
        <title>Genomic Encyclopedia of Type Strains, Phase IV (KMG-IV): sequencing the most valuable type-strain genomes for metagenomic binning, comparative biology and taxonomic classification.</title>
        <authorList>
            <person name="Goeker M."/>
        </authorList>
    </citation>
    <scope>NUCLEOTIDE SEQUENCE [LARGE SCALE GENOMIC DNA]</scope>
    <source>
        <strain evidence="18 19">DSM 102969</strain>
    </source>
</reference>
<dbReference type="InterPro" id="IPR004358">
    <property type="entry name" value="Sig_transdc_His_kin-like_C"/>
</dbReference>
<dbReference type="Gene3D" id="6.10.340.10">
    <property type="match status" value="1"/>
</dbReference>
<dbReference type="InterPro" id="IPR036890">
    <property type="entry name" value="HATPase_C_sf"/>
</dbReference>
<evidence type="ECO:0000259" key="17">
    <source>
        <dbReference type="PROSITE" id="PS50885"/>
    </source>
</evidence>
<comment type="catalytic activity">
    <reaction evidence="1">
        <text>ATP + protein L-histidine = ADP + protein N-phospho-L-histidine.</text>
        <dbReference type="EC" id="2.7.13.3"/>
    </reaction>
</comment>
<keyword evidence="12" id="KW-0902">Two-component regulatory system</keyword>
<dbReference type="Gene3D" id="3.30.565.10">
    <property type="entry name" value="Histidine kinase-like ATPase, C-terminal domain"/>
    <property type="match status" value="1"/>
</dbReference>
<dbReference type="InterPro" id="IPR000014">
    <property type="entry name" value="PAS"/>
</dbReference>
<dbReference type="PROSITE" id="PS50112">
    <property type="entry name" value="PAS"/>
    <property type="match status" value="1"/>
</dbReference>
<dbReference type="EC" id="2.7.13.3" evidence="3"/>
<keyword evidence="5" id="KW-0597">Phosphoprotein</keyword>
<evidence type="ECO:0000256" key="9">
    <source>
        <dbReference type="ARBA" id="ARBA00022777"/>
    </source>
</evidence>
<dbReference type="InterPro" id="IPR013767">
    <property type="entry name" value="PAS_fold"/>
</dbReference>
<evidence type="ECO:0000256" key="3">
    <source>
        <dbReference type="ARBA" id="ARBA00012438"/>
    </source>
</evidence>
<organism evidence="18 19">
    <name type="scientific">Oharaeibacter diazotrophicus</name>
    <dbReference type="NCBI Taxonomy" id="1920512"/>
    <lineage>
        <taxon>Bacteria</taxon>
        <taxon>Pseudomonadati</taxon>
        <taxon>Pseudomonadota</taxon>
        <taxon>Alphaproteobacteria</taxon>
        <taxon>Hyphomicrobiales</taxon>
        <taxon>Pleomorphomonadaceae</taxon>
        <taxon>Oharaeibacter</taxon>
    </lineage>
</organism>
<keyword evidence="4" id="KW-1003">Cell membrane</keyword>
<dbReference type="Gene3D" id="3.30.450.20">
    <property type="entry name" value="PAS domain"/>
    <property type="match status" value="1"/>
</dbReference>
<feature type="transmembrane region" description="Helical" evidence="14">
    <location>
        <begin position="26"/>
        <end position="46"/>
    </location>
</feature>
<keyword evidence="8" id="KW-0547">Nucleotide-binding</keyword>
<evidence type="ECO:0000256" key="7">
    <source>
        <dbReference type="ARBA" id="ARBA00022692"/>
    </source>
</evidence>
<dbReference type="SUPFAM" id="SSF47384">
    <property type="entry name" value="Homodimeric domain of signal transducing histidine kinase"/>
    <property type="match status" value="1"/>
</dbReference>
<dbReference type="Proteomes" id="UP000294547">
    <property type="component" value="Unassembled WGS sequence"/>
</dbReference>
<keyword evidence="13 14" id="KW-0472">Membrane</keyword>
<dbReference type="EMBL" id="SNXY01000006">
    <property type="protein sequence ID" value="TDP86876.1"/>
    <property type="molecule type" value="Genomic_DNA"/>
</dbReference>
<dbReference type="SUPFAM" id="SSF158472">
    <property type="entry name" value="HAMP domain-like"/>
    <property type="match status" value="1"/>
</dbReference>
<gene>
    <name evidence="18" type="ORF">EDD54_0760</name>
</gene>
<dbReference type="RefSeq" id="WP_208112145.1">
    <property type="nucleotide sequence ID" value="NZ_BSPM01000008.1"/>
</dbReference>
<keyword evidence="6" id="KW-0808">Transferase</keyword>
<comment type="caution">
    <text evidence="18">The sequence shown here is derived from an EMBL/GenBank/DDBJ whole genome shotgun (WGS) entry which is preliminary data.</text>
</comment>
<evidence type="ECO:0000313" key="19">
    <source>
        <dbReference type="Proteomes" id="UP000294547"/>
    </source>
</evidence>
<dbReference type="GO" id="GO:0000155">
    <property type="term" value="F:phosphorelay sensor kinase activity"/>
    <property type="evidence" value="ECO:0007669"/>
    <property type="project" value="InterPro"/>
</dbReference>
<dbReference type="PANTHER" id="PTHR43065">
    <property type="entry name" value="SENSOR HISTIDINE KINASE"/>
    <property type="match status" value="1"/>
</dbReference>
<dbReference type="CDD" id="cd06225">
    <property type="entry name" value="HAMP"/>
    <property type="match status" value="1"/>
</dbReference>
<dbReference type="InterPro" id="IPR017232">
    <property type="entry name" value="NtrY"/>
</dbReference>
<keyword evidence="11 14" id="KW-1133">Transmembrane helix</keyword>
<protein>
    <recommendedName>
        <fullName evidence="3">histidine kinase</fullName>
        <ecNumber evidence="3">2.7.13.3</ecNumber>
    </recommendedName>
</protein>
<dbReference type="PRINTS" id="PR00344">
    <property type="entry name" value="BCTRLSENSOR"/>
</dbReference>
<evidence type="ECO:0000256" key="4">
    <source>
        <dbReference type="ARBA" id="ARBA00022475"/>
    </source>
</evidence>
<evidence type="ECO:0000256" key="11">
    <source>
        <dbReference type="ARBA" id="ARBA00022989"/>
    </source>
</evidence>
<feature type="transmembrane region" description="Helical" evidence="14">
    <location>
        <begin position="99"/>
        <end position="122"/>
    </location>
</feature>
<dbReference type="CDD" id="cd00130">
    <property type="entry name" value="PAS"/>
    <property type="match status" value="1"/>
</dbReference>
<dbReference type="SMART" id="SM00387">
    <property type="entry name" value="HATPase_c"/>
    <property type="match status" value="1"/>
</dbReference>
<dbReference type="Pfam" id="PF00989">
    <property type="entry name" value="PAS"/>
    <property type="match status" value="1"/>
</dbReference>
<evidence type="ECO:0000256" key="5">
    <source>
        <dbReference type="ARBA" id="ARBA00022553"/>
    </source>
</evidence>
<dbReference type="InterPro" id="IPR003661">
    <property type="entry name" value="HisK_dim/P_dom"/>
</dbReference>
<dbReference type="GO" id="GO:0005886">
    <property type="term" value="C:plasma membrane"/>
    <property type="evidence" value="ECO:0007669"/>
    <property type="project" value="UniProtKB-SubCell"/>
</dbReference>
<dbReference type="NCBIfam" id="TIGR00229">
    <property type="entry name" value="sensory_box"/>
    <property type="match status" value="1"/>
</dbReference>
<dbReference type="InterPro" id="IPR045671">
    <property type="entry name" value="NtrY-like_N"/>
</dbReference>
<evidence type="ECO:0000256" key="14">
    <source>
        <dbReference type="SAM" id="Phobius"/>
    </source>
</evidence>
<dbReference type="Gene3D" id="1.10.287.130">
    <property type="match status" value="1"/>
</dbReference>
<evidence type="ECO:0000256" key="13">
    <source>
        <dbReference type="ARBA" id="ARBA00023136"/>
    </source>
</evidence>
<dbReference type="InterPro" id="IPR003660">
    <property type="entry name" value="HAMP_dom"/>
</dbReference>
<dbReference type="InterPro" id="IPR003594">
    <property type="entry name" value="HATPase_dom"/>
</dbReference>
<dbReference type="Pfam" id="PF19312">
    <property type="entry name" value="NtrY_N"/>
    <property type="match status" value="1"/>
</dbReference>
<keyword evidence="9 18" id="KW-0418">Kinase</keyword>
<dbReference type="GO" id="GO:0005524">
    <property type="term" value="F:ATP binding"/>
    <property type="evidence" value="ECO:0007669"/>
    <property type="project" value="UniProtKB-KW"/>
</dbReference>
<dbReference type="AlphaFoldDB" id="A0A4R6RM87"/>
<dbReference type="SUPFAM" id="SSF55785">
    <property type="entry name" value="PYP-like sensor domain (PAS domain)"/>
    <property type="match status" value="1"/>
</dbReference>
<keyword evidence="10" id="KW-0067">ATP-binding</keyword>
<dbReference type="Pfam" id="PF00512">
    <property type="entry name" value="HisKA"/>
    <property type="match status" value="1"/>
</dbReference>
<evidence type="ECO:0000256" key="10">
    <source>
        <dbReference type="ARBA" id="ARBA00022840"/>
    </source>
</evidence>
<dbReference type="InterPro" id="IPR035965">
    <property type="entry name" value="PAS-like_dom_sf"/>
</dbReference>